<evidence type="ECO:0000256" key="3">
    <source>
        <dbReference type="ARBA" id="ARBA00022777"/>
    </source>
</evidence>
<dbReference type="SUPFAM" id="SSF53613">
    <property type="entry name" value="Ribokinase-like"/>
    <property type="match status" value="1"/>
</dbReference>
<keyword evidence="3" id="KW-0418">Kinase</keyword>
<dbReference type="PANTHER" id="PTHR10584:SF166">
    <property type="entry name" value="RIBOKINASE"/>
    <property type="match status" value="1"/>
</dbReference>
<proteinExistence type="inferred from homology"/>
<evidence type="ECO:0000256" key="2">
    <source>
        <dbReference type="ARBA" id="ARBA00022679"/>
    </source>
</evidence>
<dbReference type="Pfam" id="PF00294">
    <property type="entry name" value="PfkB"/>
    <property type="match status" value="1"/>
</dbReference>
<comment type="caution">
    <text evidence="5">The sequence shown here is derived from an EMBL/GenBank/DDBJ whole genome shotgun (WGS) entry which is preliminary data.</text>
</comment>
<sequence>MFDIITFGSASQDIFISSKKFLPRKGKIFTAGKGIFLDAGAKIEAENMFFTSGGGGTNTAATFVKQGFKVSYCGMVGNDCFGNLIMQELKKWKIDTSFLKKTDKKPTNTSVFLTYPGKDRTILVYRGASDLLAKKDIPWQKIKNTKWFYLAPFAGKMANLTEGLVNFAKKNKIKIAFNPGYNQLTLPRKVLERILAKVDILILNREEASRLTKIPYQKEKEIFRKLDKLVEGICIMTKGKEGAVVSDGRYLFRAPSLGFRGVDATGAGDSFGAGFVAGMIKKNDIVYAIQLAMANSSFNIRKFGAKEGILSKGQKWPKVKVFKESCHKNNLCQIKI</sequence>
<dbReference type="EMBL" id="MHLY01000009">
    <property type="protein sequence ID" value="OGZ18611.1"/>
    <property type="molecule type" value="Genomic_DNA"/>
</dbReference>
<keyword evidence="2" id="KW-0808">Transferase</keyword>
<evidence type="ECO:0000313" key="5">
    <source>
        <dbReference type="EMBL" id="OGZ18611.1"/>
    </source>
</evidence>
<dbReference type="InterPro" id="IPR029056">
    <property type="entry name" value="Ribokinase-like"/>
</dbReference>
<dbReference type="AlphaFoldDB" id="A0A1G2DZV8"/>
<dbReference type="PRINTS" id="PR00990">
    <property type="entry name" value="RIBOKINASE"/>
</dbReference>
<protein>
    <recommendedName>
        <fullName evidence="4">Carbohydrate kinase PfkB domain-containing protein</fullName>
    </recommendedName>
</protein>
<dbReference type="PANTHER" id="PTHR10584">
    <property type="entry name" value="SUGAR KINASE"/>
    <property type="match status" value="1"/>
</dbReference>
<dbReference type="STRING" id="1801663.A2175_02565"/>
<dbReference type="GO" id="GO:0006796">
    <property type="term" value="P:phosphate-containing compound metabolic process"/>
    <property type="evidence" value="ECO:0007669"/>
    <property type="project" value="UniProtKB-ARBA"/>
</dbReference>
<comment type="similarity">
    <text evidence="1">Belongs to the carbohydrate kinase PfkB family.</text>
</comment>
<dbReference type="InterPro" id="IPR011611">
    <property type="entry name" value="PfkB_dom"/>
</dbReference>
<reference evidence="5 6" key="1">
    <citation type="journal article" date="2016" name="Nat. Commun.">
        <title>Thousands of microbial genomes shed light on interconnected biogeochemical processes in an aquifer system.</title>
        <authorList>
            <person name="Anantharaman K."/>
            <person name="Brown C.T."/>
            <person name="Hug L.A."/>
            <person name="Sharon I."/>
            <person name="Castelle C.J."/>
            <person name="Probst A.J."/>
            <person name="Thomas B.C."/>
            <person name="Singh A."/>
            <person name="Wilkins M.J."/>
            <person name="Karaoz U."/>
            <person name="Brodie E.L."/>
            <person name="Williams K.H."/>
            <person name="Hubbard S.S."/>
            <person name="Banfield J.F."/>
        </authorList>
    </citation>
    <scope>NUCLEOTIDE SEQUENCE [LARGE SCALE GENOMIC DNA]</scope>
</reference>
<evidence type="ECO:0000256" key="1">
    <source>
        <dbReference type="ARBA" id="ARBA00010688"/>
    </source>
</evidence>
<name>A0A1G2DZV8_9BACT</name>
<feature type="domain" description="Carbohydrate kinase PfkB" evidence="4">
    <location>
        <begin position="41"/>
        <end position="308"/>
    </location>
</feature>
<dbReference type="Proteomes" id="UP000176755">
    <property type="component" value="Unassembled WGS sequence"/>
</dbReference>
<evidence type="ECO:0000313" key="6">
    <source>
        <dbReference type="Proteomes" id="UP000176755"/>
    </source>
</evidence>
<gene>
    <name evidence="5" type="ORF">A2175_02565</name>
</gene>
<evidence type="ECO:0000259" key="4">
    <source>
        <dbReference type="Pfam" id="PF00294"/>
    </source>
</evidence>
<dbReference type="InterPro" id="IPR002173">
    <property type="entry name" value="Carboh/pur_kinase_PfkB_CS"/>
</dbReference>
<dbReference type="Gene3D" id="3.40.1190.20">
    <property type="match status" value="1"/>
</dbReference>
<dbReference type="PROSITE" id="PS00583">
    <property type="entry name" value="PFKB_KINASES_1"/>
    <property type="match status" value="1"/>
</dbReference>
<dbReference type="InterPro" id="IPR002139">
    <property type="entry name" value="Ribo/fructo_kinase"/>
</dbReference>
<accession>A0A1G2DZV8</accession>
<dbReference type="GO" id="GO:0016301">
    <property type="term" value="F:kinase activity"/>
    <property type="evidence" value="ECO:0007669"/>
    <property type="project" value="UniProtKB-KW"/>
</dbReference>
<organism evidence="5 6">
    <name type="scientific">Candidatus Nealsonbacteria bacterium RBG_13_42_11</name>
    <dbReference type="NCBI Taxonomy" id="1801663"/>
    <lineage>
        <taxon>Bacteria</taxon>
        <taxon>Candidatus Nealsoniibacteriota</taxon>
    </lineage>
</organism>